<sequence length="496" mass="56791">MERKLYSMVMALTIIIVFLSACIGGTPKGGSPTSPINQTSTVGREVETSNSTTPSGEDVMKPKLNFPEGYSDFGGWEEKKFKASGYFRVEMDENGVYWLVDPEGYAFVSKGVNAVNYMGDYSPAIGYAPYYSNVLRKYGGIDEWVNLTSRRLVEWGFNTVGSWSSKELYYLFPSTPVLDIGANYGFNWEHGTMPDIFGEDFEEYVRKFVYFNIESMKDNPLIIGYFTDNELRWGPDWRSGNHLLDDFIKLSPDAPGKKVAVEVLEDVFDGDIGRLNRELKTEYKSFDELLNYTGELPSTEVFNEARREFARRYAERYFSVITGEIRKVDPNHLILGVRFAVSPFIRPPEVVFEVAGKYVDVISLNLYNFQVAPKDYLDRIHELSGKPIMITEFSFRAMDSGLPNTKGAGITVQTQKERAEYTKRFIESLMELPYVVGYHWFKYADEPKEGRWDGENSNYGLVNIEDEPYEEMVVMFSELNRNVEKLHSEGKTEGEK</sequence>
<dbReference type="EMBL" id="CP014854">
    <property type="protein sequence ID" value="ASI98670.1"/>
    <property type="molecule type" value="Genomic_DNA"/>
</dbReference>
<proteinExistence type="predicted"/>
<gene>
    <name evidence="3" type="ORF">A3L02_03380</name>
</gene>
<dbReference type="PROSITE" id="PS51257">
    <property type="entry name" value="PROKAR_LIPOPROTEIN"/>
    <property type="match status" value="1"/>
</dbReference>
<dbReference type="InterPro" id="IPR017853">
    <property type="entry name" value="GH"/>
</dbReference>
<evidence type="ECO:0000313" key="3">
    <source>
        <dbReference type="EMBL" id="ASI98670.1"/>
    </source>
</evidence>
<organism evidence="3 4">
    <name type="scientific">Thermococcus celer Vu 13 = JCM 8558</name>
    <dbReference type="NCBI Taxonomy" id="1293037"/>
    <lineage>
        <taxon>Archaea</taxon>
        <taxon>Methanobacteriati</taxon>
        <taxon>Methanobacteriota</taxon>
        <taxon>Thermococci</taxon>
        <taxon>Thermococcales</taxon>
        <taxon>Thermococcaceae</taxon>
        <taxon>Thermococcus</taxon>
    </lineage>
</organism>
<accession>A0A218P174</accession>
<protein>
    <submittedName>
        <fullName evidence="3">Beta-agarase</fullName>
    </submittedName>
</protein>
<dbReference type="RefSeq" id="WP_237268634.1">
    <property type="nucleotide sequence ID" value="NZ_CP014854.1"/>
</dbReference>
<reference evidence="3 4" key="1">
    <citation type="submission" date="2016-03" db="EMBL/GenBank/DDBJ databases">
        <title>Complete genome sequence of Thermococcus celer.</title>
        <authorList>
            <person name="Oger P.M."/>
        </authorList>
    </citation>
    <scope>NUCLEOTIDE SEQUENCE [LARGE SCALE GENOMIC DNA]</scope>
    <source>
        <strain evidence="3 4">Vu 13</strain>
    </source>
</reference>
<dbReference type="Gene3D" id="3.20.20.80">
    <property type="entry name" value="Glycosidases"/>
    <property type="match status" value="1"/>
</dbReference>
<name>A0A218P174_THECE</name>
<dbReference type="KEGG" id="tce:A3L02_03380"/>
<evidence type="ECO:0000256" key="1">
    <source>
        <dbReference type="SAM" id="MobiDB-lite"/>
    </source>
</evidence>
<evidence type="ECO:0000259" key="2">
    <source>
        <dbReference type="Pfam" id="PF11790"/>
    </source>
</evidence>
<dbReference type="GeneID" id="33323767"/>
<dbReference type="InterPro" id="IPR024655">
    <property type="entry name" value="Asl1_glyco_hydro_catalytic"/>
</dbReference>
<dbReference type="Pfam" id="PF11790">
    <property type="entry name" value="Glyco_hydro_cc"/>
    <property type="match status" value="1"/>
</dbReference>
<dbReference type="AlphaFoldDB" id="A0A218P174"/>
<feature type="region of interest" description="Disordered" evidence="1">
    <location>
        <begin position="28"/>
        <end position="57"/>
    </location>
</feature>
<dbReference type="Proteomes" id="UP000197156">
    <property type="component" value="Chromosome"/>
</dbReference>
<feature type="domain" description="Asl1-like glycosyl hydrolase catalytic" evidence="2">
    <location>
        <begin position="358"/>
        <end position="446"/>
    </location>
</feature>
<feature type="compositionally biased region" description="Polar residues" evidence="1">
    <location>
        <begin position="36"/>
        <end position="55"/>
    </location>
</feature>
<evidence type="ECO:0000313" key="4">
    <source>
        <dbReference type="Proteomes" id="UP000197156"/>
    </source>
</evidence>
<keyword evidence="4" id="KW-1185">Reference proteome</keyword>
<dbReference type="SUPFAM" id="SSF51445">
    <property type="entry name" value="(Trans)glycosidases"/>
    <property type="match status" value="1"/>
</dbReference>